<dbReference type="SUPFAM" id="SSF109854">
    <property type="entry name" value="DinB/YfiT-like putative metalloenzymes"/>
    <property type="match status" value="1"/>
</dbReference>
<feature type="domain" description="Mycothiol-dependent maleylpyruvate isomerase metal-binding" evidence="1">
    <location>
        <begin position="17"/>
        <end position="132"/>
    </location>
</feature>
<proteinExistence type="predicted"/>
<organism evidence="2 3">
    <name type="scientific">Actinomadura rugatobispora</name>
    <dbReference type="NCBI Taxonomy" id="1994"/>
    <lineage>
        <taxon>Bacteria</taxon>
        <taxon>Bacillati</taxon>
        <taxon>Actinomycetota</taxon>
        <taxon>Actinomycetes</taxon>
        <taxon>Streptosporangiales</taxon>
        <taxon>Thermomonosporaceae</taxon>
        <taxon>Actinomadura</taxon>
    </lineage>
</organism>
<dbReference type="Proteomes" id="UP001596074">
    <property type="component" value="Unassembled WGS sequence"/>
</dbReference>
<keyword evidence="3" id="KW-1185">Reference proteome</keyword>
<dbReference type="RefSeq" id="WP_378284534.1">
    <property type="nucleotide sequence ID" value="NZ_JBHSON010000036.1"/>
</dbReference>
<comment type="caution">
    <text evidence="2">The sequence shown here is derived from an EMBL/GenBank/DDBJ whole genome shotgun (WGS) entry which is preliminary data.</text>
</comment>
<evidence type="ECO:0000313" key="3">
    <source>
        <dbReference type="Proteomes" id="UP001596074"/>
    </source>
</evidence>
<dbReference type="InterPro" id="IPR017517">
    <property type="entry name" value="Maleyloyr_isom"/>
</dbReference>
<dbReference type="Pfam" id="PF11716">
    <property type="entry name" value="MDMPI_N"/>
    <property type="match status" value="1"/>
</dbReference>
<accession>A0ABW1A6I0</accession>
<evidence type="ECO:0000259" key="1">
    <source>
        <dbReference type="Pfam" id="PF11716"/>
    </source>
</evidence>
<dbReference type="NCBIfam" id="TIGR03083">
    <property type="entry name" value="maleylpyruvate isomerase family mycothiol-dependent enzyme"/>
    <property type="match status" value="1"/>
</dbReference>
<protein>
    <submittedName>
        <fullName evidence="2">TIGR03086 family metal-binding protein</fullName>
    </submittedName>
</protein>
<dbReference type="NCBIfam" id="TIGR03086">
    <property type="entry name" value="TIGR03086 family metal-binding protein"/>
    <property type="match status" value="1"/>
</dbReference>
<dbReference type="Gene3D" id="1.20.120.450">
    <property type="entry name" value="dinb family like domain"/>
    <property type="match status" value="1"/>
</dbReference>
<sequence>MTIDAIRELDRRAVLATVDVANRAGPADLSRPTPCAGWTLGDLLAHMTAQHHGFAASARGEGADLGAWKVRPPGTVKSYAEAADAVIAAFAGEGVAERDFALPEFGPGVAVPAEQAMGFHFIDYVVHGWDVARALDLPYELDAELLEAARPIALAVPDGDFRLEPGAAFAPALGATGDPGSLDEILLALGRSPAWPRVEGA</sequence>
<dbReference type="InterPro" id="IPR024344">
    <property type="entry name" value="MDMPI_metal-binding"/>
</dbReference>
<dbReference type="EMBL" id="JBHSON010000036">
    <property type="protein sequence ID" value="MFC5748845.1"/>
    <property type="molecule type" value="Genomic_DNA"/>
</dbReference>
<reference evidence="3" key="1">
    <citation type="journal article" date="2019" name="Int. J. Syst. Evol. Microbiol.">
        <title>The Global Catalogue of Microorganisms (GCM) 10K type strain sequencing project: providing services to taxonomists for standard genome sequencing and annotation.</title>
        <authorList>
            <consortium name="The Broad Institute Genomics Platform"/>
            <consortium name="The Broad Institute Genome Sequencing Center for Infectious Disease"/>
            <person name="Wu L."/>
            <person name="Ma J."/>
        </authorList>
    </citation>
    <scope>NUCLEOTIDE SEQUENCE [LARGE SCALE GENOMIC DNA]</scope>
    <source>
        <strain evidence="3">KCTC 42087</strain>
    </source>
</reference>
<gene>
    <name evidence="2" type="ORF">ACFPZN_24790</name>
</gene>
<evidence type="ECO:0000313" key="2">
    <source>
        <dbReference type="EMBL" id="MFC5748845.1"/>
    </source>
</evidence>
<name>A0ABW1A6I0_9ACTN</name>
<dbReference type="InterPro" id="IPR017520">
    <property type="entry name" value="CHP03086"/>
</dbReference>
<dbReference type="InterPro" id="IPR034660">
    <property type="entry name" value="DinB/YfiT-like"/>
</dbReference>